<protein>
    <submittedName>
        <fullName evidence="1">Jg14672 protein</fullName>
    </submittedName>
</protein>
<sequence length="107" mass="12802">MYEEEETGLQFKRQPTEDHRCGICPTYFQKLCAFDFQTNQTYIFDNACIMDLFNCIHGTEFIKLNYENCLYFGNFAYVHGLKHEDYDYGEDHIIISNSKKNPDFVRR</sequence>
<dbReference type="AlphaFoldDB" id="A0A8S4RF30"/>
<reference evidence="1" key="1">
    <citation type="submission" date="2022-03" db="EMBL/GenBank/DDBJ databases">
        <authorList>
            <person name="Lindestad O."/>
        </authorList>
    </citation>
    <scope>NUCLEOTIDE SEQUENCE</scope>
</reference>
<dbReference type="Proteomes" id="UP000838756">
    <property type="component" value="Unassembled WGS sequence"/>
</dbReference>
<evidence type="ECO:0000313" key="1">
    <source>
        <dbReference type="EMBL" id="CAH2233914.1"/>
    </source>
</evidence>
<name>A0A8S4RF30_9NEOP</name>
<gene>
    <name evidence="1" type="primary">jg14672</name>
    <name evidence="1" type="ORF">PAEG_LOCUS11832</name>
</gene>
<organism evidence="1 2">
    <name type="scientific">Pararge aegeria aegeria</name>
    <dbReference type="NCBI Taxonomy" id="348720"/>
    <lineage>
        <taxon>Eukaryota</taxon>
        <taxon>Metazoa</taxon>
        <taxon>Ecdysozoa</taxon>
        <taxon>Arthropoda</taxon>
        <taxon>Hexapoda</taxon>
        <taxon>Insecta</taxon>
        <taxon>Pterygota</taxon>
        <taxon>Neoptera</taxon>
        <taxon>Endopterygota</taxon>
        <taxon>Lepidoptera</taxon>
        <taxon>Glossata</taxon>
        <taxon>Ditrysia</taxon>
        <taxon>Papilionoidea</taxon>
        <taxon>Nymphalidae</taxon>
        <taxon>Satyrinae</taxon>
        <taxon>Satyrini</taxon>
        <taxon>Parargina</taxon>
        <taxon>Pararge</taxon>
    </lineage>
</organism>
<accession>A0A8S4RF30</accession>
<keyword evidence="2" id="KW-1185">Reference proteome</keyword>
<evidence type="ECO:0000313" key="2">
    <source>
        <dbReference type="Proteomes" id="UP000838756"/>
    </source>
</evidence>
<comment type="caution">
    <text evidence="1">The sequence shown here is derived from an EMBL/GenBank/DDBJ whole genome shotgun (WGS) entry which is preliminary data.</text>
</comment>
<proteinExistence type="predicted"/>
<dbReference type="OrthoDB" id="7323185at2759"/>
<dbReference type="EMBL" id="CAKXAJ010025014">
    <property type="protein sequence ID" value="CAH2233914.1"/>
    <property type="molecule type" value="Genomic_DNA"/>
</dbReference>
<dbReference type="Gene3D" id="3.30.60.30">
    <property type="match status" value="1"/>
</dbReference>